<keyword evidence="14 16" id="KW-0460">Magnesium</keyword>
<accession>A0ABU5EFV4</accession>
<keyword evidence="10 16" id="KW-0808">Transferase</keyword>
<evidence type="ECO:0000256" key="8">
    <source>
        <dbReference type="ARBA" id="ARBA00022490"/>
    </source>
</evidence>
<gene>
    <name evidence="18" type="primary">ptsP</name>
    <name evidence="18" type="ORF">SMD27_20535</name>
</gene>
<evidence type="ECO:0000256" key="15">
    <source>
        <dbReference type="ARBA" id="ARBA00033235"/>
    </source>
</evidence>
<dbReference type="PROSITE" id="PS51350">
    <property type="entry name" value="PTS_HPR_DOM"/>
    <property type="match status" value="1"/>
</dbReference>
<dbReference type="PROSITE" id="PS00369">
    <property type="entry name" value="PTS_HPR_HIS"/>
    <property type="match status" value="1"/>
</dbReference>
<dbReference type="PANTHER" id="PTHR46244">
    <property type="entry name" value="PHOSPHOENOLPYRUVATE-PROTEIN PHOSPHOTRANSFERASE"/>
    <property type="match status" value="1"/>
</dbReference>
<dbReference type="SUPFAM" id="SSF55594">
    <property type="entry name" value="HPr-like"/>
    <property type="match status" value="1"/>
</dbReference>
<evidence type="ECO:0000256" key="13">
    <source>
        <dbReference type="ARBA" id="ARBA00022777"/>
    </source>
</evidence>
<evidence type="ECO:0000259" key="17">
    <source>
        <dbReference type="PROSITE" id="PS51350"/>
    </source>
</evidence>
<dbReference type="InterPro" id="IPR000032">
    <property type="entry name" value="HPr-like"/>
</dbReference>
<keyword evidence="19" id="KW-1185">Reference proteome</keyword>
<dbReference type="SUPFAM" id="SSF51621">
    <property type="entry name" value="Phosphoenolpyruvate/pyruvate domain"/>
    <property type="match status" value="1"/>
</dbReference>
<dbReference type="EMBL" id="JAXCLW010000008">
    <property type="protein sequence ID" value="MDY0885241.1"/>
    <property type="molecule type" value="Genomic_DNA"/>
</dbReference>
<dbReference type="PIRSF" id="PIRSF000732">
    <property type="entry name" value="PTS_enzyme_I"/>
    <property type="match status" value="1"/>
</dbReference>
<proteinExistence type="inferred from homology"/>
<dbReference type="InterPro" id="IPR008731">
    <property type="entry name" value="PTS_EIN"/>
</dbReference>
<evidence type="ECO:0000256" key="3">
    <source>
        <dbReference type="ARBA" id="ARBA00004496"/>
    </source>
</evidence>
<comment type="catalytic activity">
    <reaction evidence="1 16">
        <text>L-histidyl-[protein] + phosphoenolpyruvate = N(pros)-phospho-L-histidyl-[protein] + pyruvate</text>
        <dbReference type="Rhea" id="RHEA:23880"/>
        <dbReference type="Rhea" id="RHEA-COMP:9745"/>
        <dbReference type="Rhea" id="RHEA-COMP:9746"/>
        <dbReference type="ChEBI" id="CHEBI:15361"/>
        <dbReference type="ChEBI" id="CHEBI:29979"/>
        <dbReference type="ChEBI" id="CHEBI:58702"/>
        <dbReference type="ChEBI" id="CHEBI:64837"/>
        <dbReference type="EC" id="2.7.3.9"/>
    </reaction>
</comment>
<keyword evidence="12 16" id="KW-0479">Metal-binding</keyword>
<evidence type="ECO:0000256" key="6">
    <source>
        <dbReference type="ARBA" id="ARBA00016544"/>
    </source>
</evidence>
<protein>
    <recommendedName>
        <fullName evidence="6 16">Phosphoenolpyruvate-protein phosphotransferase</fullName>
        <ecNumber evidence="5 16">2.7.3.9</ecNumber>
    </recommendedName>
    <alternativeName>
        <fullName evidence="15 16">Phosphotransferase system, enzyme I</fullName>
    </alternativeName>
</protein>
<dbReference type="InterPro" id="IPR050499">
    <property type="entry name" value="PEP-utilizing_PTS_enzyme"/>
</dbReference>
<feature type="domain" description="HPr" evidence="17">
    <location>
        <begin position="1"/>
        <end position="88"/>
    </location>
</feature>
<dbReference type="PANTHER" id="PTHR46244:SF6">
    <property type="entry name" value="PHOSPHOENOLPYRUVATE-PROTEIN PHOSPHOTRANSFERASE"/>
    <property type="match status" value="1"/>
</dbReference>
<evidence type="ECO:0000256" key="9">
    <source>
        <dbReference type="ARBA" id="ARBA00022597"/>
    </source>
</evidence>
<comment type="cofactor">
    <cofactor evidence="2 16">
        <name>Mg(2+)</name>
        <dbReference type="ChEBI" id="CHEBI:18420"/>
    </cofactor>
</comment>
<dbReference type="Pfam" id="PF05524">
    <property type="entry name" value="PEP-utilisers_N"/>
    <property type="match status" value="1"/>
</dbReference>
<dbReference type="RefSeq" id="WP_320510315.1">
    <property type="nucleotide sequence ID" value="NZ_JAXCLW010000008.1"/>
</dbReference>
<evidence type="ECO:0000313" key="19">
    <source>
        <dbReference type="Proteomes" id="UP001279642"/>
    </source>
</evidence>
<comment type="subcellular location">
    <subcellularLocation>
        <location evidence="3 16">Cytoplasm</location>
    </subcellularLocation>
</comment>
<reference evidence="18 19" key="1">
    <citation type="journal article" date="2016" name="Antonie Van Leeuwenhoek">
        <title>Dongia soli sp. nov., isolated from soil from Dokdo, Korea.</title>
        <authorList>
            <person name="Kim D.U."/>
            <person name="Lee H."/>
            <person name="Kim H."/>
            <person name="Kim S.G."/>
            <person name="Ka J.O."/>
        </authorList>
    </citation>
    <scope>NUCLEOTIDE SEQUENCE [LARGE SCALE GENOMIC DNA]</scope>
    <source>
        <strain evidence="18 19">D78</strain>
    </source>
</reference>
<dbReference type="InterPro" id="IPR008279">
    <property type="entry name" value="PEP-util_enz_mobile_dom"/>
</dbReference>
<dbReference type="InterPro" id="IPR006318">
    <property type="entry name" value="PTS_EI-like"/>
</dbReference>
<sequence length="665" mass="70611">MLEKIVRVALDEGLHARPAAQIVKLAKSFDATVEIVKGKIVASGKSAVKIMLLGAKIGEEVTVRASGVDADAALDALVELISGKPTDRTASSVAPPGPAAAVPTKVGLGRDRCTDNHLTGVAASAGIAIGPVWLHIPESIKPAAATIADGQVEPKLAAFRAAVDAFVTRTATDLARMKEAHPHGDVLGAEILTALINLANDPDFITPIETRIGDRQDPVYATLTVGQQLAASFRQLDDGYFTARADDIEEIARQIAAELLGLPVLDSASLNEPCILVASNIGAIDFSRLPADRIKGLVCLEGAATSHLAILARSLGIPAVLGLATDIAQLREAKTVALDGGAGLVVFNPSQTDVDSFLREADDLAREREILASYAHLHARTLDGVDIEIAANLNLPAETTQALKNGAMGVGLLRTEFLFLERRSLPSEDEQLAAYLEIARQFDDRPVIIRTLDVGGDKPLPGLSARREENPFLGWRGVRLCLDRPDIFKPQLRALLRAAAESNVKIMIPMVSDIGEIREVKALLSICAAELAAEGKAARLPELGIMIETPAAVMCATQLAEEVGFFSIGTNDLTQYTMAADRLHGNPRLRRLCQASHPAVLRMIELTCQAARAKGIWVGVCGEAAGDPALIPTLLSYGVTEFSMESSLIPRAKKLVMESRAGRPA</sequence>
<evidence type="ECO:0000256" key="7">
    <source>
        <dbReference type="ARBA" id="ARBA00022448"/>
    </source>
</evidence>
<dbReference type="Pfam" id="PF02896">
    <property type="entry name" value="PEP-utilizers_C"/>
    <property type="match status" value="1"/>
</dbReference>
<dbReference type="GO" id="GO:0008965">
    <property type="term" value="F:phosphoenolpyruvate-protein phosphotransferase activity"/>
    <property type="evidence" value="ECO:0007669"/>
    <property type="project" value="UniProtKB-EC"/>
</dbReference>
<keyword evidence="9 16" id="KW-0762">Sugar transport</keyword>
<dbReference type="PRINTS" id="PR01736">
    <property type="entry name" value="PHPHTRNFRASE"/>
</dbReference>
<dbReference type="InterPro" id="IPR040442">
    <property type="entry name" value="Pyrv_kinase-like_dom_sf"/>
</dbReference>
<dbReference type="PRINTS" id="PR00107">
    <property type="entry name" value="PHOSPHOCPHPR"/>
</dbReference>
<evidence type="ECO:0000256" key="11">
    <source>
        <dbReference type="ARBA" id="ARBA00022683"/>
    </source>
</evidence>
<organism evidence="18 19">
    <name type="scientific">Dongia soli</name>
    <dbReference type="NCBI Taxonomy" id="600628"/>
    <lineage>
        <taxon>Bacteria</taxon>
        <taxon>Pseudomonadati</taxon>
        <taxon>Pseudomonadota</taxon>
        <taxon>Alphaproteobacteria</taxon>
        <taxon>Rhodospirillales</taxon>
        <taxon>Dongiaceae</taxon>
        <taxon>Dongia</taxon>
    </lineage>
</organism>
<name>A0ABU5EFV4_9PROT</name>
<dbReference type="NCBIfam" id="TIGR01417">
    <property type="entry name" value="PTS_I_fam"/>
    <property type="match status" value="1"/>
</dbReference>
<dbReference type="InterPro" id="IPR000121">
    <property type="entry name" value="PEP_util_C"/>
</dbReference>
<dbReference type="Gene3D" id="3.50.30.10">
    <property type="entry name" value="Phosphohistidine domain"/>
    <property type="match status" value="1"/>
</dbReference>
<dbReference type="SUPFAM" id="SSF52009">
    <property type="entry name" value="Phosphohistidine domain"/>
    <property type="match status" value="1"/>
</dbReference>
<dbReference type="Pfam" id="PF00391">
    <property type="entry name" value="PEP-utilizers"/>
    <property type="match status" value="1"/>
</dbReference>
<keyword evidence="8 16" id="KW-0963">Cytoplasm</keyword>
<dbReference type="Gene3D" id="1.10.274.10">
    <property type="entry name" value="PtsI, HPr-binding domain"/>
    <property type="match status" value="1"/>
</dbReference>
<dbReference type="SUPFAM" id="SSF47831">
    <property type="entry name" value="Enzyme I of the PEP:sugar phosphotransferase system HPr-binding (sub)domain"/>
    <property type="match status" value="1"/>
</dbReference>
<evidence type="ECO:0000256" key="10">
    <source>
        <dbReference type="ARBA" id="ARBA00022679"/>
    </source>
</evidence>
<dbReference type="Proteomes" id="UP001279642">
    <property type="component" value="Unassembled WGS sequence"/>
</dbReference>
<evidence type="ECO:0000256" key="4">
    <source>
        <dbReference type="ARBA" id="ARBA00007837"/>
    </source>
</evidence>
<evidence type="ECO:0000256" key="1">
    <source>
        <dbReference type="ARBA" id="ARBA00000683"/>
    </source>
</evidence>
<dbReference type="Gene3D" id="3.30.1340.10">
    <property type="entry name" value="HPr-like"/>
    <property type="match status" value="1"/>
</dbReference>
<dbReference type="Gene3D" id="3.20.20.60">
    <property type="entry name" value="Phosphoenolpyruvate-binding domains"/>
    <property type="match status" value="1"/>
</dbReference>
<keyword evidence="11 16" id="KW-0598">Phosphotransferase system</keyword>
<dbReference type="InterPro" id="IPR035895">
    <property type="entry name" value="HPr-like_sf"/>
</dbReference>
<dbReference type="InterPro" id="IPR024692">
    <property type="entry name" value="PTS_EI"/>
</dbReference>
<dbReference type="Pfam" id="PF00381">
    <property type="entry name" value="PTS-HPr"/>
    <property type="match status" value="1"/>
</dbReference>
<evidence type="ECO:0000256" key="16">
    <source>
        <dbReference type="PIRNR" id="PIRNR000732"/>
    </source>
</evidence>
<dbReference type="CDD" id="cd00367">
    <property type="entry name" value="PTS-HPr_like"/>
    <property type="match status" value="1"/>
</dbReference>
<dbReference type="NCBIfam" id="TIGR01003">
    <property type="entry name" value="PTS_HPr_family"/>
    <property type="match status" value="1"/>
</dbReference>
<evidence type="ECO:0000256" key="14">
    <source>
        <dbReference type="ARBA" id="ARBA00022842"/>
    </source>
</evidence>
<dbReference type="InterPro" id="IPR036637">
    <property type="entry name" value="Phosphohistidine_dom_sf"/>
</dbReference>
<comment type="function">
    <text evidence="16">General (non sugar-specific) component of the phosphoenolpyruvate-dependent sugar phosphotransferase system (sugar PTS). This major carbohydrate active-transport system catalyzes the phosphorylation of incoming sugar substrates concomitantly with their translocation across the cell membrane. Enzyme I transfers the phosphoryl group from phosphoenolpyruvate (PEP) to the phosphoryl carrier protein (HPr).</text>
</comment>
<evidence type="ECO:0000256" key="12">
    <source>
        <dbReference type="ARBA" id="ARBA00022723"/>
    </source>
</evidence>
<comment type="caution">
    <text evidence="18">The sequence shown here is derived from an EMBL/GenBank/DDBJ whole genome shotgun (WGS) entry which is preliminary data.</text>
</comment>
<evidence type="ECO:0000313" key="18">
    <source>
        <dbReference type="EMBL" id="MDY0885241.1"/>
    </source>
</evidence>
<keyword evidence="13 16" id="KW-0418">Kinase</keyword>
<evidence type="ECO:0000256" key="5">
    <source>
        <dbReference type="ARBA" id="ARBA00012232"/>
    </source>
</evidence>
<dbReference type="InterPro" id="IPR015813">
    <property type="entry name" value="Pyrv/PenolPyrv_kinase-like_dom"/>
</dbReference>
<dbReference type="InterPro" id="IPR036618">
    <property type="entry name" value="PtsI_HPr-bd_sf"/>
</dbReference>
<comment type="similarity">
    <text evidence="4 16">Belongs to the PEP-utilizing enzyme family.</text>
</comment>
<dbReference type="InterPro" id="IPR001020">
    <property type="entry name" value="PTS_HPr_His_P_site"/>
</dbReference>
<dbReference type="EC" id="2.7.3.9" evidence="5 16"/>
<keyword evidence="7 16" id="KW-0813">Transport</keyword>
<evidence type="ECO:0000256" key="2">
    <source>
        <dbReference type="ARBA" id="ARBA00001946"/>
    </source>
</evidence>